<reference evidence="2" key="1">
    <citation type="submission" date="2021-06" db="EMBL/GenBank/DDBJ databases">
        <title>Comparative genomics, transcriptomics and evolutionary studies reveal genomic signatures of adaptation to plant cell wall in hemibiotrophic fungi.</title>
        <authorList>
            <consortium name="DOE Joint Genome Institute"/>
            <person name="Baroncelli R."/>
            <person name="Diaz J.F."/>
            <person name="Benocci T."/>
            <person name="Peng M."/>
            <person name="Battaglia E."/>
            <person name="Haridas S."/>
            <person name="Andreopoulos W."/>
            <person name="Labutti K."/>
            <person name="Pangilinan J."/>
            <person name="Floch G.L."/>
            <person name="Makela M.R."/>
            <person name="Henrissat B."/>
            <person name="Grigoriev I.V."/>
            <person name="Crouch J.A."/>
            <person name="De Vries R.P."/>
            <person name="Sukno S.A."/>
            <person name="Thon M.R."/>
        </authorList>
    </citation>
    <scope>NUCLEOTIDE SEQUENCE</scope>
    <source>
        <strain evidence="2">CBS 102054</strain>
    </source>
</reference>
<evidence type="ECO:0000313" key="3">
    <source>
        <dbReference type="Proteomes" id="UP001243989"/>
    </source>
</evidence>
<keyword evidence="1" id="KW-1133">Transmembrane helix</keyword>
<proteinExistence type="predicted"/>
<sequence>MSKKSILSWIIVIILLSMLCSLLSRCSQEYPSSEAPGFLYFHWLVSPRLLWVQITRSGPSIPAQFHFRTSTCTGGVNGRDPKGVVLRPASRRGSLQKLRLRNW</sequence>
<keyword evidence="3" id="KW-1185">Reference proteome</keyword>
<dbReference type="Proteomes" id="UP001243989">
    <property type="component" value="Unassembled WGS sequence"/>
</dbReference>
<name>A0AAI9ZV88_9PEZI</name>
<accession>A0AAI9ZV88</accession>
<feature type="transmembrane region" description="Helical" evidence="1">
    <location>
        <begin position="6"/>
        <end position="24"/>
    </location>
</feature>
<dbReference type="RefSeq" id="XP_060447380.1">
    <property type="nucleotide sequence ID" value="XM_060582408.1"/>
</dbReference>
<comment type="caution">
    <text evidence="2">The sequence shown here is derived from an EMBL/GenBank/DDBJ whole genome shotgun (WGS) entry which is preliminary data.</text>
</comment>
<dbReference type="GeneID" id="85467270"/>
<keyword evidence="1" id="KW-0472">Membrane</keyword>
<keyword evidence="1" id="KW-0812">Transmembrane</keyword>
<protein>
    <submittedName>
        <fullName evidence="2">Uncharacterized protein</fullName>
    </submittedName>
</protein>
<evidence type="ECO:0000256" key="1">
    <source>
        <dbReference type="SAM" id="Phobius"/>
    </source>
</evidence>
<organism evidence="2 3">
    <name type="scientific">Colletotrichum phormii</name>
    <dbReference type="NCBI Taxonomy" id="359342"/>
    <lineage>
        <taxon>Eukaryota</taxon>
        <taxon>Fungi</taxon>
        <taxon>Dikarya</taxon>
        <taxon>Ascomycota</taxon>
        <taxon>Pezizomycotina</taxon>
        <taxon>Sordariomycetes</taxon>
        <taxon>Hypocreomycetidae</taxon>
        <taxon>Glomerellales</taxon>
        <taxon>Glomerellaceae</taxon>
        <taxon>Colletotrichum</taxon>
        <taxon>Colletotrichum acutatum species complex</taxon>
    </lineage>
</organism>
<dbReference type="EMBL" id="JAHMHQ010000006">
    <property type="protein sequence ID" value="KAK1638773.1"/>
    <property type="molecule type" value="Genomic_DNA"/>
</dbReference>
<evidence type="ECO:0000313" key="2">
    <source>
        <dbReference type="EMBL" id="KAK1638773.1"/>
    </source>
</evidence>
<gene>
    <name evidence="2" type="ORF">BDP81DRAFT_191186</name>
</gene>
<dbReference type="AlphaFoldDB" id="A0AAI9ZV88"/>